<keyword evidence="1" id="KW-0670">Pyruvate</keyword>
<gene>
    <name evidence="1" type="ORF">SAMN07250955_10149</name>
</gene>
<dbReference type="PANTHER" id="PTHR43825">
    <property type="entry name" value="PYRUVATE DEHYDROGENASE E1 COMPONENT"/>
    <property type="match status" value="1"/>
</dbReference>
<reference evidence="1 2" key="1">
    <citation type="submission" date="2017-06" db="EMBL/GenBank/DDBJ databases">
        <authorList>
            <person name="Kim H.J."/>
            <person name="Triplett B.A."/>
        </authorList>
    </citation>
    <scope>NUCLEOTIDE SEQUENCE [LARGE SCALE GENOMIC DNA]</scope>
    <source>
        <strain evidence="1 2">B29T1</strain>
    </source>
</reference>
<proteinExistence type="predicted"/>
<dbReference type="Gene3D" id="3.40.50.970">
    <property type="match status" value="1"/>
</dbReference>
<dbReference type="PANTHER" id="PTHR43825:SF4">
    <property type="entry name" value="PYRUVATE DEHYDROGENASE E1 COMPONENT"/>
    <property type="match status" value="1"/>
</dbReference>
<sequence length="115" mass="12577">MTARCSATLGLEDRVAVKTHASSVVHPIRYLSGSQAREQLERTRAFEGAQCYPSRTKDIDDVDFSVGSVGLGVAQTLFDPLVQTYVGARGWLREGLNDRMVALADDAEFDDSSRP</sequence>
<dbReference type="EMBL" id="FYEH01000001">
    <property type="protein sequence ID" value="SNB51175.1"/>
    <property type="molecule type" value="Genomic_DNA"/>
</dbReference>
<dbReference type="InterPro" id="IPR029061">
    <property type="entry name" value="THDP-binding"/>
</dbReference>
<accession>A0A212PW69</accession>
<evidence type="ECO:0000313" key="2">
    <source>
        <dbReference type="Proteomes" id="UP000197065"/>
    </source>
</evidence>
<organism evidence="1 2">
    <name type="scientific">Arboricoccus pini</name>
    <dbReference type="NCBI Taxonomy" id="1963835"/>
    <lineage>
        <taxon>Bacteria</taxon>
        <taxon>Pseudomonadati</taxon>
        <taxon>Pseudomonadota</taxon>
        <taxon>Alphaproteobacteria</taxon>
        <taxon>Geminicoccales</taxon>
        <taxon>Geminicoccaceae</taxon>
        <taxon>Arboricoccus</taxon>
    </lineage>
</organism>
<dbReference type="AlphaFoldDB" id="A0A212PW69"/>
<dbReference type="OrthoDB" id="9773339at2"/>
<name>A0A212PW69_9PROT</name>
<dbReference type="InterPro" id="IPR051157">
    <property type="entry name" value="PDH/Transketolase"/>
</dbReference>
<keyword evidence="2" id="KW-1185">Reference proteome</keyword>
<dbReference type="SUPFAM" id="SSF52518">
    <property type="entry name" value="Thiamin diphosphate-binding fold (THDP-binding)"/>
    <property type="match status" value="1"/>
</dbReference>
<protein>
    <submittedName>
        <fullName evidence="1">Pyruvate dehydrogenase E1 component</fullName>
    </submittedName>
</protein>
<evidence type="ECO:0000313" key="1">
    <source>
        <dbReference type="EMBL" id="SNB51175.1"/>
    </source>
</evidence>
<dbReference type="Proteomes" id="UP000197065">
    <property type="component" value="Unassembled WGS sequence"/>
</dbReference>